<proteinExistence type="predicted"/>
<dbReference type="Proteomes" id="UP000886595">
    <property type="component" value="Unassembled WGS sequence"/>
</dbReference>
<dbReference type="AlphaFoldDB" id="A0A8X7VRU5"/>
<evidence type="ECO:0000313" key="1">
    <source>
        <dbReference type="EMBL" id="KAG2316354.1"/>
    </source>
</evidence>
<name>A0A8X7VRU5_BRACI</name>
<accession>A0A8X7VRU5</accession>
<comment type="caution">
    <text evidence="1">The sequence shown here is derived from an EMBL/GenBank/DDBJ whole genome shotgun (WGS) entry which is preliminary data.</text>
</comment>
<evidence type="ECO:0000313" key="2">
    <source>
        <dbReference type="Proteomes" id="UP000886595"/>
    </source>
</evidence>
<protein>
    <submittedName>
        <fullName evidence="1">Uncharacterized protein</fullName>
    </submittedName>
</protein>
<keyword evidence="2" id="KW-1185">Reference proteome</keyword>
<reference evidence="1 2" key="1">
    <citation type="submission" date="2020-02" db="EMBL/GenBank/DDBJ databases">
        <authorList>
            <person name="Ma Q."/>
            <person name="Huang Y."/>
            <person name="Song X."/>
            <person name="Pei D."/>
        </authorList>
    </citation>
    <scope>NUCLEOTIDE SEQUENCE [LARGE SCALE GENOMIC DNA]</scope>
    <source>
        <strain evidence="1">Sxm20200214</strain>
        <tissue evidence="1">Leaf</tissue>
    </source>
</reference>
<sequence length="161" mass="18343">MNLVLLQTTSSINLSLSFFHYIGDSINPKLRQVLEKALEDGLFEFLLCDFAFVTAPGFHVRGEALRLTGARRHATNPSLLLLYNPDLYLIDGRDQVWCFWWLISHLHRLLFRFLCGGPPWRILGSGGSLVSTVTRSVRGRRRRARDATNHLSGQGSYRDEV</sequence>
<organism evidence="1 2">
    <name type="scientific">Brassica carinata</name>
    <name type="common">Ethiopian mustard</name>
    <name type="synonym">Abyssinian cabbage</name>
    <dbReference type="NCBI Taxonomy" id="52824"/>
    <lineage>
        <taxon>Eukaryota</taxon>
        <taxon>Viridiplantae</taxon>
        <taxon>Streptophyta</taxon>
        <taxon>Embryophyta</taxon>
        <taxon>Tracheophyta</taxon>
        <taxon>Spermatophyta</taxon>
        <taxon>Magnoliopsida</taxon>
        <taxon>eudicotyledons</taxon>
        <taxon>Gunneridae</taxon>
        <taxon>Pentapetalae</taxon>
        <taxon>rosids</taxon>
        <taxon>malvids</taxon>
        <taxon>Brassicales</taxon>
        <taxon>Brassicaceae</taxon>
        <taxon>Brassiceae</taxon>
        <taxon>Brassica</taxon>
    </lineage>
</organism>
<gene>
    <name evidence="1" type="ORF">Bca52824_019476</name>
</gene>
<dbReference type="EMBL" id="JAAMPC010000004">
    <property type="protein sequence ID" value="KAG2316354.1"/>
    <property type="molecule type" value="Genomic_DNA"/>
</dbReference>